<gene>
    <name evidence="5" type="ORF">N825_20375</name>
</gene>
<evidence type="ECO:0000313" key="5">
    <source>
        <dbReference type="EMBL" id="EWY42250.1"/>
    </source>
</evidence>
<dbReference type="SUPFAM" id="SSF51556">
    <property type="entry name" value="Metallo-dependent hydrolases"/>
    <property type="match status" value="1"/>
</dbReference>
<dbReference type="PIRSF" id="PIRSF005902">
    <property type="entry name" value="DNase_TatD"/>
    <property type="match status" value="1"/>
</dbReference>
<dbReference type="PANTHER" id="PTHR46124">
    <property type="entry name" value="D-AMINOACYL-TRNA DEACYLASE"/>
    <property type="match status" value="1"/>
</dbReference>
<protein>
    <submittedName>
        <fullName evidence="5">LuxR family transcriptional regulator</fullName>
    </submittedName>
</protein>
<dbReference type="InterPro" id="IPR015991">
    <property type="entry name" value="TatD/YcfH-like"/>
</dbReference>
<feature type="binding site" evidence="4">
    <location>
        <position position="6"/>
    </location>
    <ligand>
        <name>a divalent metal cation</name>
        <dbReference type="ChEBI" id="CHEBI:60240"/>
        <label>1</label>
    </ligand>
</feature>
<feature type="binding site" evidence="4">
    <location>
        <position position="155"/>
    </location>
    <ligand>
        <name>a divalent metal cation</name>
        <dbReference type="ChEBI" id="CHEBI:60240"/>
        <label>2</label>
    </ligand>
</feature>
<dbReference type="OrthoDB" id="9810005at2"/>
<accession>W9H7P5</accession>
<feature type="binding site" evidence="4">
    <location>
        <position position="129"/>
    </location>
    <ligand>
        <name>a divalent metal cation</name>
        <dbReference type="ChEBI" id="CHEBI:60240"/>
        <label>2</label>
    </ligand>
</feature>
<dbReference type="Proteomes" id="UP000019486">
    <property type="component" value="Unassembled WGS sequence"/>
</dbReference>
<dbReference type="EMBL" id="AVFL01000002">
    <property type="protein sequence ID" value="EWY42250.1"/>
    <property type="molecule type" value="Genomic_DNA"/>
</dbReference>
<dbReference type="CDD" id="cd01310">
    <property type="entry name" value="TatD_DNAse"/>
    <property type="match status" value="1"/>
</dbReference>
<organism evidence="5 6">
    <name type="scientific">Skermanella stibiiresistens SB22</name>
    <dbReference type="NCBI Taxonomy" id="1385369"/>
    <lineage>
        <taxon>Bacteria</taxon>
        <taxon>Pseudomonadati</taxon>
        <taxon>Pseudomonadota</taxon>
        <taxon>Alphaproteobacteria</taxon>
        <taxon>Rhodospirillales</taxon>
        <taxon>Azospirillaceae</taxon>
        <taxon>Skermanella</taxon>
    </lineage>
</organism>
<dbReference type="PROSITE" id="PS01137">
    <property type="entry name" value="TATD_1"/>
    <property type="match status" value="1"/>
</dbReference>
<keyword evidence="3" id="KW-0378">Hydrolase</keyword>
<dbReference type="AlphaFoldDB" id="W9H7P5"/>
<dbReference type="NCBIfam" id="TIGR00010">
    <property type="entry name" value="YchF/TatD family DNA exonuclease"/>
    <property type="match status" value="1"/>
</dbReference>
<dbReference type="PROSITE" id="PS01090">
    <property type="entry name" value="TATD_2"/>
    <property type="match status" value="1"/>
</dbReference>
<evidence type="ECO:0000256" key="1">
    <source>
        <dbReference type="ARBA" id="ARBA00009275"/>
    </source>
</evidence>
<feature type="binding site" evidence="4">
    <location>
        <position position="205"/>
    </location>
    <ligand>
        <name>a divalent metal cation</name>
        <dbReference type="ChEBI" id="CHEBI:60240"/>
        <label>1</label>
    </ligand>
</feature>
<dbReference type="GO" id="GO:0005829">
    <property type="term" value="C:cytosol"/>
    <property type="evidence" value="ECO:0007669"/>
    <property type="project" value="TreeGrafter"/>
</dbReference>
<dbReference type="InterPro" id="IPR001130">
    <property type="entry name" value="TatD-like"/>
</dbReference>
<evidence type="ECO:0000256" key="4">
    <source>
        <dbReference type="PIRSR" id="PIRSR005902-1"/>
    </source>
</evidence>
<dbReference type="GO" id="GO:0046872">
    <property type="term" value="F:metal ion binding"/>
    <property type="evidence" value="ECO:0007669"/>
    <property type="project" value="UniProtKB-KW"/>
</dbReference>
<dbReference type="PANTHER" id="PTHR46124:SF2">
    <property type="entry name" value="D-AMINOACYL-TRNA DEACYLASE"/>
    <property type="match status" value="1"/>
</dbReference>
<dbReference type="InterPro" id="IPR018228">
    <property type="entry name" value="DNase_TatD-rel_CS"/>
</dbReference>
<dbReference type="Gene3D" id="3.20.20.140">
    <property type="entry name" value="Metal-dependent hydrolases"/>
    <property type="match status" value="1"/>
</dbReference>
<feature type="binding site" evidence="4">
    <location>
        <position position="8"/>
    </location>
    <ligand>
        <name>a divalent metal cation</name>
        <dbReference type="ChEBI" id="CHEBI:60240"/>
        <label>1</label>
    </ligand>
</feature>
<evidence type="ECO:0000313" key="6">
    <source>
        <dbReference type="Proteomes" id="UP000019486"/>
    </source>
</evidence>
<dbReference type="STRING" id="1385369.N825_20375"/>
<dbReference type="GO" id="GO:0004536">
    <property type="term" value="F:DNA nuclease activity"/>
    <property type="evidence" value="ECO:0007669"/>
    <property type="project" value="InterPro"/>
</dbReference>
<comment type="similarity">
    <text evidence="1">Belongs to the metallo-dependent hydrolases superfamily. TatD-type hydrolase family.</text>
</comment>
<dbReference type="GO" id="GO:0016788">
    <property type="term" value="F:hydrolase activity, acting on ester bonds"/>
    <property type="evidence" value="ECO:0007669"/>
    <property type="project" value="InterPro"/>
</dbReference>
<dbReference type="FunFam" id="3.20.20.140:FF:000005">
    <property type="entry name" value="TatD family hydrolase"/>
    <property type="match status" value="1"/>
</dbReference>
<feature type="binding site" evidence="4">
    <location>
        <position position="93"/>
    </location>
    <ligand>
        <name>a divalent metal cation</name>
        <dbReference type="ChEBI" id="CHEBI:60240"/>
        <label>1</label>
    </ligand>
</feature>
<reference evidence="5 6" key="1">
    <citation type="submission" date="2013-08" db="EMBL/GenBank/DDBJ databases">
        <title>The genome sequence of Skermanella stibiiresistens.</title>
        <authorList>
            <person name="Zhu W."/>
            <person name="Wang G."/>
        </authorList>
    </citation>
    <scope>NUCLEOTIDE SEQUENCE [LARGE SCALE GENOMIC DNA]</scope>
    <source>
        <strain evidence="5 6">SB22</strain>
    </source>
</reference>
<sequence length="270" mass="29492">MLIDSHCHLDFPDFAEERDAVIARAKQAGVARMVTISTRISRFDQIRAIAEAHDEVYCTVGVHPHQAAEEQGFTSVSALVDLARHPKVVGIGETGLDYFYDNSPRDIQEAGFRIHAEACRETDLPIIIHTRDADDDTARILEEEGAGQGLRGVLHCFSSGRALAERALEMGFYISLSGIVTFRKSEKLRDIVRSVPLDRILVETDAPFLAPMPKRGKRNEPAFVAFTAAVVAEVKGISPEELAARTTENVLRLFNRMPALGAAGGATPAS</sequence>
<keyword evidence="6" id="KW-1185">Reference proteome</keyword>
<dbReference type="Pfam" id="PF01026">
    <property type="entry name" value="TatD_DNase"/>
    <property type="match status" value="1"/>
</dbReference>
<name>W9H7P5_9PROT</name>
<evidence type="ECO:0000256" key="3">
    <source>
        <dbReference type="ARBA" id="ARBA00022801"/>
    </source>
</evidence>
<dbReference type="InterPro" id="IPR032466">
    <property type="entry name" value="Metal_Hydrolase"/>
</dbReference>
<keyword evidence="2 4" id="KW-0479">Metal-binding</keyword>
<evidence type="ECO:0000256" key="2">
    <source>
        <dbReference type="ARBA" id="ARBA00022723"/>
    </source>
</evidence>
<dbReference type="PATRIC" id="fig|1385369.3.peg.996"/>
<proteinExistence type="inferred from homology"/>
<comment type="caution">
    <text evidence="5">The sequence shown here is derived from an EMBL/GenBank/DDBJ whole genome shotgun (WGS) entry which is preliminary data.</text>
</comment>
<dbReference type="RefSeq" id="WP_037447516.1">
    <property type="nucleotide sequence ID" value="NZ_AVFL01000002.1"/>
</dbReference>